<name>A0A9X1IB85_9PROT</name>
<organism evidence="1 2">
    <name type="scientific">Roseicella aerolata</name>
    <dbReference type="NCBI Taxonomy" id="2883479"/>
    <lineage>
        <taxon>Bacteria</taxon>
        <taxon>Pseudomonadati</taxon>
        <taxon>Pseudomonadota</taxon>
        <taxon>Alphaproteobacteria</taxon>
        <taxon>Acetobacterales</taxon>
        <taxon>Roseomonadaceae</taxon>
        <taxon>Roseicella</taxon>
    </lineage>
</organism>
<dbReference type="InterPro" id="IPR036390">
    <property type="entry name" value="WH_DNA-bd_sf"/>
</dbReference>
<evidence type="ECO:0000313" key="2">
    <source>
        <dbReference type="Proteomes" id="UP001139311"/>
    </source>
</evidence>
<accession>A0A9X1IB85</accession>
<keyword evidence="2" id="KW-1185">Reference proteome</keyword>
<evidence type="ECO:0000313" key="1">
    <source>
        <dbReference type="EMBL" id="MCB4820563.1"/>
    </source>
</evidence>
<proteinExistence type="predicted"/>
<reference evidence="1" key="1">
    <citation type="submission" date="2021-10" db="EMBL/GenBank/DDBJ databases">
        <title>Roseicella aerolatum sp. nov., isolated from aerosols of e-waste dismantling site.</title>
        <authorList>
            <person name="Qin T."/>
        </authorList>
    </citation>
    <scope>NUCLEOTIDE SEQUENCE</scope>
    <source>
        <strain evidence="1">GB24</strain>
    </source>
</reference>
<dbReference type="Proteomes" id="UP001139311">
    <property type="component" value="Unassembled WGS sequence"/>
</dbReference>
<dbReference type="Gene3D" id="1.10.10.10">
    <property type="entry name" value="Winged helix-like DNA-binding domain superfamily/Winged helix DNA-binding domain"/>
    <property type="match status" value="1"/>
</dbReference>
<gene>
    <name evidence="1" type="ORF">LHA35_02300</name>
</gene>
<dbReference type="RefSeq" id="WP_226603951.1">
    <property type="nucleotide sequence ID" value="NZ_JAJAQI010000002.1"/>
</dbReference>
<dbReference type="EMBL" id="JAJAQI010000002">
    <property type="protein sequence ID" value="MCB4820563.1"/>
    <property type="molecule type" value="Genomic_DNA"/>
</dbReference>
<evidence type="ECO:0008006" key="3">
    <source>
        <dbReference type="Google" id="ProtNLM"/>
    </source>
</evidence>
<dbReference type="SUPFAM" id="SSF46785">
    <property type="entry name" value="Winged helix' DNA-binding domain"/>
    <property type="match status" value="1"/>
</dbReference>
<protein>
    <recommendedName>
        <fullName evidence="3">MarR family transcriptional regulator</fullName>
    </recommendedName>
</protein>
<sequence>MVETTPPPAPSGSEPPDRILAEAVAALHLLALRRQFDAIRQVYGEAPPHRAREALWVALEVVLAHHRGERIALRDLVARAEGLVSGPTLSRVVAELERDGLLVSEPLPGEGRLRLLRPTERSLRVLAGRAEAGFAEFAGILREAERRLAAAHPQEAERCAAGPARPNP</sequence>
<comment type="caution">
    <text evidence="1">The sequence shown here is derived from an EMBL/GenBank/DDBJ whole genome shotgun (WGS) entry which is preliminary data.</text>
</comment>
<dbReference type="InterPro" id="IPR036388">
    <property type="entry name" value="WH-like_DNA-bd_sf"/>
</dbReference>
<dbReference type="AlphaFoldDB" id="A0A9X1IB85"/>